<organism evidence="1 2">
    <name type="scientific">Cyclotella atomus</name>
    <dbReference type="NCBI Taxonomy" id="382360"/>
    <lineage>
        <taxon>Eukaryota</taxon>
        <taxon>Sar</taxon>
        <taxon>Stramenopiles</taxon>
        <taxon>Ochrophyta</taxon>
        <taxon>Bacillariophyta</taxon>
        <taxon>Coscinodiscophyceae</taxon>
        <taxon>Thalassiosirophycidae</taxon>
        <taxon>Stephanodiscales</taxon>
        <taxon>Stephanodiscaceae</taxon>
        <taxon>Cyclotella</taxon>
    </lineage>
</organism>
<proteinExistence type="predicted"/>
<name>A0ABD3PPL0_9STRA</name>
<reference evidence="1 2" key="1">
    <citation type="submission" date="2024-10" db="EMBL/GenBank/DDBJ databases">
        <title>Updated reference genomes for cyclostephanoid diatoms.</title>
        <authorList>
            <person name="Roberts W.R."/>
            <person name="Alverson A.J."/>
        </authorList>
    </citation>
    <scope>NUCLEOTIDE SEQUENCE [LARGE SCALE GENOMIC DNA]</scope>
    <source>
        <strain evidence="1 2">AJA010-31</strain>
    </source>
</reference>
<keyword evidence="2" id="KW-1185">Reference proteome</keyword>
<dbReference type="EMBL" id="JALLPJ020000519">
    <property type="protein sequence ID" value="KAL3789596.1"/>
    <property type="molecule type" value="Genomic_DNA"/>
</dbReference>
<protein>
    <submittedName>
        <fullName evidence="1">Uncharacterized protein</fullName>
    </submittedName>
</protein>
<evidence type="ECO:0000313" key="1">
    <source>
        <dbReference type="EMBL" id="KAL3789596.1"/>
    </source>
</evidence>
<evidence type="ECO:0000313" key="2">
    <source>
        <dbReference type="Proteomes" id="UP001530400"/>
    </source>
</evidence>
<dbReference type="AlphaFoldDB" id="A0ABD3PPL0"/>
<accession>A0ABD3PPL0</accession>
<dbReference type="Proteomes" id="UP001530400">
    <property type="component" value="Unassembled WGS sequence"/>
</dbReference>
<comment type="caution">
    <text evidence="1">The sequence shown here is derived from an EMBL/GenBank/DDBJ whole genome shotgun (WGS) entry which is preliminary data.</text>
</comment>
<sequence length="167" mass="18507">MNGGTNPITNKTLSADEVIGEILDTNNVFIPIAVGPFGEFGSLFHRFIKTHKTLPLPTFSQDRPNATRAAALAVTNRTPYNVLGKADTMETQYGKKHTHVIVPQFDREKQSEASSSEDDDLMPDWNFYGGDLRDYNQHYGEDELDRLHATVDEMDLFAGGAGHHGVT</sequence>
<gene>
    <name evidence="1" type="ORF">ACHAWO_009159</name>
</gene>